<evidence type="ECO:0000313" key="3">
    <source>
        <dbReference type="EMBL" id="KAG2563580.1"/>
    </source>
</evidence>
<evidence type="ECO:0000256" key="1">
    <source>
        <dbReference type="SAM" id="Coils"/>
    </source>
</evidence>
<reference evidence="3" key="1">
    <citation type="submission" date="2020-05" db="EMBL/GenBank/DDBJ databases">
        <title>WGS assembly of Panicum virgatum.</title>
        <authorList>
            <person name="Lovell J.T."/>
            <person name="Jenkins J."/>
            <person name="Shu S."/>
            <person name="Juenger T.E."/>
            <person name="Schmutz J."/>
        </authorList>
    </citation>
    <scope>NUCLEOTIDE SEQUENCE</scope>
    <source>
        <strain evidence="3">AP13</strain>
    </source>
</reference>
<gene>
    <name evidence="3" type="ORF">PVAP13_8KG327014</name>
</gene>
<comment type="caution">
    <text evidence="3">The sequence shown here is derived from an EMBL/GenBank/DDBJ whole genome shotgun (WGS) entry which is preliminary data.</text>
</comment>
<name>A0A8T0PPL2_PANVG</name>
<dbReference type="Proteomes" id="UP000823388">
    <property type="component" value="Chromosome 8K"/>
</dbReference>
<dbReference type="AlphaFoldDB" id="A0A8T0PPL2"/>
<organism evidence="3 4">
    <name type="scientific">Panicum virgatum</name>
    <name type="common">Blackwell switchgrass</name>
    <dbReference type="NCBI Taxonomy" id="38727"/>
    <lineage>
        <taxon>Eukaryota</taxon>
        <taxon>Viridiplantae</taxon>
        <taxon>Streptophyta</taxon>
        <taxon>Embryophyta</taxon>
        <taxon>Tracheophyta</taxon>
        <taxon>Spermatophyta</taxon>
        <taxon>Magnoliopsida</taxon>
        <taxon>Liliopsida</taxon>
        <taxon>Poales</taxon>
        <taxon>Poaceae</taxon>
        <taxon>PACMAD clade</taxon>
        <taxon>Panicoideae</taxon>
        <taxon>Panicodae</taxon>
        <taxon>Paniceae</taxon>
        <taxon>Panicinae</taxon>
        <taxon>Panicum</taxon>
        <taxon>Panicum sect. Hiantes</taxon>
    </lineage>
</organism>
<accession>A0A8T0PPL2</accession>
<proteinExistence type="predicted"/>
<dbReference type="EMBL" id="CM029051">
    <property type="protein sequence ID" value="KAG2563580.1"/>
    <property type="molecule type" value="Genomic_DNA"/>
</dbReference>
<keyword evidence="1" id="KW-0175">Coiled coil</keyword>
<keyword evidence="4" id="KW-1185">Reference proteome</keyword>
<sequence length="291" mass="34205">MKKSVTFSGIETSVFGQDNNLRVFPPTNSYKFKPREHIILDEVQECILNNFWFQYNNKREEKGYMLSILNSIAEYFHHINKILPTPNIPEAPKHRPIYVVYDGKQPGLYITFEEIVSQKMEANLIQVGMSWKKYNEIDEALSKARAILGVNYYIEPAAKEYFQNFKLAKTKGIQQRSSLMNTAQEGPSKPTYKQTLQKEIDPLDSEYIDWKIIGMFEQTSPQYKKEIKEQIMNELKDEMKSQIMNELRQEIEEKIENIKKDLEEKFEFPLIDDKMEDSPKDKMDIHGHGQA</sequence>
<feature type="coiled-coil region" evidence="1">
    <location>
        <begin position="241"/>
        <end position="268"/>
    </location>
</feature>
<evidence type="ECO:0000256" key="2">
    <source>
        <dbReference type="SAM" id="MobiDB-lite"/>
    </source>
</evidence>
<evidence type="ECO:0000313" key="4">
    <source>
        <dbReference type="Proteomes" id="UP000823388"/>
    </source>
</evidence>
<protein>
    <submittedName>
        <fullName evidence="3">Uncharacterized protein</fullName>
    </submittedName>
</protein>
<feature type="region of interest" description="Disordered" evidence="2">
    <location>
        <begin position="270"/>
        <end position="291"/>
    </location>
</feature>